<reference evidence="2 3" key="1">
    <citation type="journal article" date="2016" name="Mol. Biol. Evol.">
        <title>Comparative Genomics of Early-Diverging Mushroom-Forming Fungi Provides Insights into the Origins of Lignocellulose Decay Capabilities.</title>
        <authorList>
            <person name="Nagy L.G."/>
            <person name="Riley R."/>
            <person name="Tritt A."/>
            <person name="Adam C."/>
            <person name="Daum C."/>
            <person name="Floudas D."/>
            <person name="Sun H."/>
            <person name="Yadav J.S."/>
            <person name="Pangilinan J."/>
            <person name="Larsson K.H."/>
            <person name="Matsuura K."/>
            <person name="Barry K."/>
            <person name="Labutti K."/>
            <person name="Kuo R."/>
            <person name="Ohm R.A."/>
            <person name="Bhattacharya S.S."/>
            <person name="Shirouzu T."/>
            <person name="Yoshinaga Y."/>
            <person name="Martin F.M."/>
            <person name="Grigoriev I.V."/>
            <person name="Hibbett D.S."/>
        </authorList>
    </citation>
    <scope>NUCLEOTIDE SEQUENCE [LARGE SCALE GENOMIC DNA]</scope>
    <source>
        <strain evidence="2 3">HHB9708</strain>
    </source>
</reference>
<evidence type="ECO:0000313" key="3">
    <source>
        <dbReference type="Proteomes" id="UP000076722"/>
    </source>
</evidence>
<sequence>MFVGIFVRRWRRKTGKRGWDRDRRKELKQNKRREAETKAQMKMKQAEKDVSSPRSPKTRDLIPNLESVESSALKKKRMTIRRRDRVGTADRFRRSCESKEKNGMVKQRAWTIVAIKLRRARRRRRSIDGRSMASENRDLGARSMRCLGHSSISITVRDWREEEEYSCDLRLSADDRRV</sequence>
<keyword evidence="3" id="KW-1185">Reference proteome</keyword>
<dbReference type="AlphaFoldDB" id="A0A164SXL6"/>
<feature type="compositionally biased region" description="Basic and acidic residues" evidence="1">
    <location>
        <begin position="17"/>
        <end position="51"/>
    </location>
</feature>
<evidence type="ECO:0000256" key="1">
    <source>
        <dbReference type="SAM" id="MobiDB-lite"/>
    </source>
</evidence>
<gene>
    <name evidence="2" type="ORF">SISNIDRAFT_467473</name>
</gene>
<accession>A0A164SXL6</accession>
<name>A0A164SXL6_9AGAM</name>
<evidence type="ECO:0000313" key="2">
    <source>
        <dbReference type="EMBL" id="KZS91896.1"/>
    </source>
</evidence>
<feature type="region of interest" description="Disordered" evidence="1">
    <location>
        <begin position="14"/>
        <end position="60"/>
    </location>
</feature>
<organism evidence="2 3">
    <name type="scientific">Sistotremastrum niveocremeum HHB9708</name>
    <dbReference type="NCBI Taxonomy" id="1314777"/>
    <lineage>
        <taxon>Eukaryota</taxon>
        <taxon>Fungi</taxon>
        <taxon>Dikarya</taxon>
        <taxon>Basidiomycota</taxon>
        <taxon>Agaricomycotina</taxon>
        <taxon>Agaricomycetes</taxon>
        <taxon>Sistotremastrales</taxon>
        <taxon>Sistotremastraceae</taxon>
        <taxon>Sertulicium</taxon>
        <taxon>Sertulicium niveocremeum</taxon>
    </lineage>
</organism>
<dbReference type="EMBL" id="KV419413">
    <property type="protein sequence ID" value="KZS91896.1"/>
    <property type="molecule type" value="Genomic_DNA"/>
</dbReference>
<dbReference type="Proteomes" id="UP000076722">
    <property type="component" value="Unassembled WGS sequence"/>
</dbReference>
<protein>
    <submittedName>
        <fullName evidence="2">Uncharacterized protein</fullName>
    </submittedName>
</protein>
<proteinExistence type="predicted"/>